<dbReference type="Pfam" id="PF23726">
    <property type="entry name" value="Beta-prop_RSE1_2nd"/>
    <property type="match status" value="1"/>
</dbReference>
<gene>
    <name evidence="4" type="ORF">OHK93_000587</name>
</gene>
<feature type="domain" description="RSE1/DDB1/CPSF1 first beta-propeller" evidence="2">
    <location>
        <begin position="215"/>
        <end position="464"/>
    </location>
</feature>
<keyword evidence="5" id="KW-1185">Reference proteome</keyword>
<dbReference type="InterPro" id="IPR050358">
    <property type="entry name" value="RSE1/DDB1/CFT1"/>
</dbReference>
<evidence type="ECO:0000313" key="4">
    <source>
        <dbReference type="EMBL" id="MDI1485449.1"/>
    </source>
</evidence>
<evidence type="ECO:0000313" key="5">
    <source>
        <dbReference type="Proteomes" id="UP001161017"/>
    </source>
</evidence>
<evidence type="ECO:0000259" key="2">
    <source>
        <dbReference type="Pfam" id="PF10433"/>
    </source>
</evidence>
<proteinExistence type="predicted"/>
<organism evidence="4 5">
    <name type="scientific">Ramalina farinacea</name>
    <dbReference type="NCBI Taxonomy" id="258253"/>
    <lineage>
        <taxon>Eukaryota</taxon>
        <taxon>Fungi</taxon>
        <taxon>Dikarya</taxon>
        <taxon>Ascomycota</taxon>
        <taxon>Pezizomycotina</taxon>
        <taxon>Lecanoromycetes</taxon>
        <taxon>OSLEUM clade</taxon>
        <taxon>Lecanoromycetidae</taxon>
        <taxon>Lecanorales</taxon>
        <taxon>Lecanorineae</taxon>
        <taxon>Ramalinaceae</taxon>
        <taxon>Ramalina</taxon>
    </lineage>
</organism>
<protein>
    <recommendedName>
        <fullName evidence="6">Cleavage/polyadenylation specificity factor A subunit N-terminal domain-containing protein</fullName>
    </recommendedName>
</protein>
<dbReference type="InterPro" id="IPR015943">
    <property type="entry name" value="WD40/YVTN_repeat-like_dom_sf"/>
</dbReference>
<comment type="caution">
    <text evidence="4">The sequence shown here is derived from an EMBL/GenBank/DDBJ whole genome shotgun (WGS) entry which is preliminary data.</text>
</comment>
<evidence type="ECO:0008006" key="6">
    <source>
        <dbReference type="Google" id="ProtNLM"/>
    </source>
</evidence>
<evidence type="ECO:0000259" key="3">
    <source>
        <dbReference type="Pfam" id="PF23726"/>
    </source>
</evidence>
<feature type="region of interest" description="Disordered" evidence="1">
    <location>
        <begin position="141"/>
        <end position="175"/>
    </location>
</feature>
<dbReference type="InterPro" id="IPR058543">
    <property type="entry name" value="Beta-prop_RSE1/DDB1/CPSF1_2nd"/>
</dbReference>
<dbReference type="Proteomes" id="UP001161017">
    <property type="component" value="Unassembled WGS sequence"/>
</dbReference>
<dbReference type="InterPro" id="IPR018846">
    <property type="entry name" value="Beta-prop_RSE1/DDB1/CPSF1_1st"/>
</dbReference>
<dbReference type="Gene3D" id="2.130.10.10">
    <property type="entry name" value="YVTN repeat-like/Quinoprotein amine dehydrogenase"/>
    <property type="match status" value="2"/>
</dbReference>
<name>A0AA43QHH4_9LECA</name>
<reference evidence="4" key="1">
    <citation type="journal article" date="2023" name="Genome Biol. Evol.">
        <title>First Whole Genome Sequence and Flow Cytometry Genome Size Data for the Lichen-Forming Fungus Ramalina farinacea (Ascomycota).</title>
        <authorList>
            <person name="Llewellyn T."/>
            <person name="Mian S."/>
            <person name="Hill R."/>
            <person name="Leitch I.J."/>
            <person name="Gaya E."/>
        </authorList>
    </citation>
    <scope>NUCLEOTIDE SEQUENCE</scope>
    <source>
        <strain evidence="4">LIQ254RAFAR</strain>
    </source>
</reference>
<sequence length="1400" mass="155952">MAVPTRVLENGQWVTRLLDPYQILARNRTQLEQKTGPASEPLKPPCRAVLTQTLVHSPNFKSIYPARIRHPDKNDVLFITDDTVQIREAHADYTLDTVAIKADFDASIRRSKIFGLPREPTKPDLSNIIKEEDRPYWLKDASESVPVRTDDQHDILDSDGDKSIKSEGEEGAKGRQPKDLYLLLPPDYISLGSIWRLILGSALLLEVFTRAYSKRSRAFAVAAQEKNLRIYKLKPRHKLKSELIRNSQLLPIEQERSMVVDGTILRMEFLYPSETDEDQIILLMVVARGGQSKLVWYNWNASADLTPAKMESGAHSLPREGYLPSLIIPLLRSNAFIIVRDDALCVYEHILTGTPTRTIHMRERPDPEHTGASRNSLQLVQWARPMRSRAHNRFKDKDNLYLCREDGVVTFIEIEYGTRNFSMREHVTGELGVMANSSLAVLDVGPCADDLLIIGGDSGYGGMWRCPPRKSPELLVRDPNWTPLTDCTLSPPQATNARHTANGDIEAISENYPQRLFASTGKSSHGSIHELKYGFRASSVFDPMVIEGDIANSILNTWILRAPIADVMYVLIAYPASSSFLRIAEEDQVDTDEPAGFELECRTLAAVSLSNGAFFQITDSAIISLSSSAETSLSAIWRHDFIGSSTNVVLACLAPQDSSCRFVVALESGGSFFLQHGSLSNGYEPIGEPIVLPVNRGEPTCLTTLDTPAGMLVFCGTSRGTVEVLRAIESTLGTGLRQVAGWYNGEESEFDICDSIAIIDKIVERQVLIVCGLRNGCIRTLRLDLGKRTLSVAEHINVGHTSVNIQSWSQGQGTMVVHCGEQIYILSYETRFGAGLLGILTRVVMESNEDECQKDTILSLGQVPGDGELQASGRSVILAVQPGLLRFLEVDTTKPCVTTSNWNVSESPIGYIPTMPTRILHSKRVNMVLALCTEATTAPARFQTSSKKRILHPRVQLLDLDQEPFRRVLPVPGEPIPLTVPGAWILDGAVPATRALKSWSPLSKPGEQVLGMVEWLPKREDKEYHMILLHTLIKDRERKDTGRLLIYNVRLQGGTEPALSLKKSMDFPQPVYSLTPHTDGSSIIFCTGVTLMVYTLVPSPAGLKFNTSYSATMRSVGRHITIEGPYIYVTTANESLQIYRLKYDQLTYWSGDTIARHGVHHAKAPSDDLVLVSDMAGGLTGLWQPPSRQANNAMSTIFEAVFPRTISRILPVARPRSTQDLLYPGGIVTPLPSPEKGEESARVPANAFADYRPKAFIGASNDGTITQIQIIKKGWKLLKFIENMCERHPQVCPSKASRRPTRHLEPSQDNPRLMHINGEVLNRMIAKGGESLLEQMLQMPTPSPQSDDCRMDFETTEDRCVYFVELVADMFGDNFAQNEDMDLIFREVIRWMRYLMRPAL</sequence>
<feature type="domain" description="RSE1/DDB1/CPSF1 second beta-propeller" evidence="3">
    <location>
        <begin position="569"/>
        <end position="829"/>
    </location>
</feature>
<dbReference type="PANTHER" id="PTHR10644">
    <property type="entry name" value="DNA REPAIR/RNA PROCESSING CPSF FAMILY"/>
    <property type="match status" value="1"/>
</dbReference>
<evidence type="ECO:0000256" key="1">
    <source>
        <dbReference type="SAM" id="MobiDB-lite"/>
    </source>
</evidence>
<accession>A0AA43QHH4</accession>
<dbReference type="EMBL" id="JAPUFD010000001">
    <property type="protein sequence ID" value="MDI1485449.1"/>
    <property type="molecule type" value="Genomic_DNA"/>
</dbReference>
<dbReference type="Pfam" id="PF10433">
    <property type="entry name" value="Beta-prop_RSE1_1st"/>
    <property type="match status" value="1"/>
</dbReference>